<sequence>METPRRSVAVSIERVPPLPMQPRASCPRRRQLSCAIVSVWILRLRFIPCDLRISLRWLSPQRTSQSAPTGLATKTALKIPTETASVK</sequence>
<dbReference type="Proteomes" id="UP001221898">
    <property type="component" value="Unassembled WGS sequence"/>
</dbReference>
<dbReference type="EMBL" id="JAINUG010000294">
    <property type="protein sequence ID" value="KAJ8383412.1"/>
    <property type="molecule type" value="Genomic_DNA"/>
</dbReference>
<gene>
    <name evidence="1" type="ORF">AAFF_G00221120</name>
</gene>
<accession>A0AAD7W4G9</accession>
<proteinExistence type="predicted"/>
<protein>
    <submittedName>
        <fullName evidence="1">Uncharacterized protein</fullName>
    </submittedName>
</protein>
<evidence type="ECO:0000313" key="2">
    <source>
        <dbReference type="Proteomes" id="UP001221898"/>
    </source>
</evidence>
<dbReference type="AlphaFoldDB" id="A0AAD7W4G9"/>
<keyword evidence="2" id="KW-1185">Reference proteome</keyword>
<reference evidence="1" key="1">
    <citation type="journal article" date="2023" name="Science">
        <title>Genome structures resolve the early diversification of teleost fishes.</title>
        <authorList>
            <person name="Parey E."/>
            <person name="Louis A."/>
            <person name="Montfort J."/>
            <person name="Bouchez O."/>
            <person name="Roques C."/>
            <person name="Iampietro C."/>
            <person name="Lluch J."/>
            <person name="Castinel A."/>
            <person name="Donnadieu C."/>
            <person name="Desvignes T."/>
            <person name="Floi Bucao C."/>
            <person name="Jouanno E."/>
            <person name="Wen M."/>
            <person name="Mejri S."/>
            <person name="Dirks R."/>
            <person name="Jansen H."/>
            <person name="Henkel C."/>
            <person name="Chen W.J."/>
            <person name="Zahm M."/>
            <person name="Cabau C."/>
            <person name="Klopp C."/>
            <person name="Thompson A.W."/>
            <person name="Robinson-Rechavi M."/>
            <person name="Braasch I."/>
            <person name="Lecointre G."/>
            <person name="Bobe J."/>
            <person name="Postlethwait J.H."/>
            <person name="Berthelot C."/>
            <person name="Roest Crollius H."/>
            <person name="Guiguen Y."/>
        </authorList>
    </citation>
    <scope>NUCLEOTIDE SEQUENCE</scope>
    <source>
        <strain evidence="1">NC1722</strain>
    </source>
</reference>
<comment type="caution">
    <text evidence="1">The sequence shown here is derived from an EMBL/GenBank/DDBJ whole genome shotgun (WGS) entry which is preliminary data.</text>
</comment>
<organism evidence="1 2">
    <name type="scientific">Aldrovandia affinis</name>
    <dbReference type="NCBI Taxonomy" id="143900"/>
    <lineage>
        <taxon>Eukaryota</taxon>
        <taxon>Metazoa</taxon>
        <taxon>Chordata</taxon>
        <taxon>Craniata</taxon>
        <taxon>Vertebrata</taxon>
        <taxon>Euteleostomi</taxon>
        <taxon>Actinopterygii</taxon>
        <taxon>Neopterygii</taxon>
        <taxon>Teleostei</taxon>
        <taxon>Notacanthiformes</taxon>
        <taxon>Halosauridae</taxon>
        <taxon>Aldrovandia</taxon>
    </lineage>
</organism>
<name>A0AAD7W4G9_9TELE</name>
<evidence type="ECO:0000313" key="1">
    <source>
        <dbReference type="EMBL" id="KAJ8383412.1"/>
    </source>
</evidence>